<sequence length="129" mass="13976">MWGQCKGILSPGCVPFSLSFISLIPISNNKNPKSKISKTLFLSRSLPWPEYACNQRTPTCHSKHVRLPSLPPIWSPTTTAPSLRTPGPSRASTEAHSTMTSAMPTPLKLSPTLTSALPPITGPISHYEL</sequence>
<protein>
    <submittedName>
        <fullName evidence="2">Uncharacterized protein</fullName>
    </submittedName>
</protein>
<evidence type="ECO:0000313" key="2">
    <source>
        <dbReference type="EMBL" id="KAK7269186.1"/>
    </source>
</evidence>
<accession>A0AAN9IDW7</accession>
<feature type="compositionally biased region" description="Polar residues" evidence="1">
    <location>
        <begin position="90"/>
        <end position="103"/>
    </location>
</feature>
<feature type="region of interest" description="Disordered" evidence="1">
    <location>
        <begin position="76"/>
        <end position="111"/>
    </location>
</feature>
<evidence type="ECO:0000256" key="1">
    <source>
        <dbReference type="SAM" id="MobiDB-lite"/>
    </source>
</evidence>
<dbReference type="Proteomes" id="UP001372338">
    <property type="component" value="Unassembled WGS sequence"/>
</dbReference>
<reference evidence="2 3" key="1">
    <citation type="submission" date="2024-01" db="EMBL/GenBank/DDBJ databases">
        <title>The genomes of 5 underutilized Papilionoideae crops provide insights into root nodulation and disease resistanc.</title>
        <authorList>
            <person name="Yuan L."/>
        </authorList>
    </citation>
    <scope>NUCLEOTIDE SEQUENCE [LARGE SCALE GENOMIC DNA]</scope>
    <source>
        <strain evidence="2">ZHUSHIDOU_FW_LH</strain>
        <tissue evidence="2">Leaf</tissue>
    </source>
</reference>
<organism evidence="2 3">
    <name type="scientific">Crotalaria pallida</name>
    <name type="common">Smooth rattlebox</name>
    <name type="synonym">Crotalaria striata</name>
    <dbReference type="NCBI Taxonomy" id="3830"/>
    <lineage>
        <taxon>Eukaryota</taxon>
        <taxon>Viridiplantae</taxon>
        <taxon>Streptophyta</taxon>
        <taxon>Embryophyta</taxon>
        <taxon>Tracheophyta</taxon>
        <taxon>Spermatophyta</taxon>
        <taxon>Magnoliopsida</taxon>
        <taxon>eudicotyledons</taxon>
        <taxon>Gunneridae</taxon>
        <taxon>Pentapetalae</taxon>
        <taxon>rosids</taxon>
        <taxon>fabids</taxon>
        <taxon>Fabales</taxon>
        <taxon>Fabaceae</taxon>
        <taxon>Papilionoideae</taxon>
        <taxon>50 kb inversion clade</taxon>
        <taxon>genistoids sensu lato</taxon>
        <taxon>core genistoids</taxon>
        <taxon>Crotalarieae</taxon>
        <taxon>Crotalaria</taxon>
    </lineage>
</organism>
<dbReference type="EMBL" id="JAYWIO010000004">
    <property type="protein sequence ID" value="KAK7269186.1"/>
    <property type="molecule type" value="Genomic_DNA"/>
</dbReference>
<comment type="caution">
    <text evidence="2">The sequence shown here is derived from an EMBL/GenBank/DDBJ whole genome shotgun (WGS) entry which is preliminary data.</text>
</comment>
<name>A0AAN9IDW7_CROPI</name>
<proteinExistence type="predicted"/>
<evidence type="ECO:0000313" key="3">
    <source>
        <dbReference type="Proteomes" id="UP001372338"/>
    </source>
</evidence>
<dbReference type="AlphaFoldDB" id="A0AAN9IDW7"/>
<gene>
    <name evidence="2" type="ORF">RIF29_21903</name>
</gene>
<keyword evidence="3" id="KW-1185">Reference proteome</keyword>